<dbReference type="SUPFAM" id="SSF82866">
    <property type="entry name" value="Multidrug efflux transporter AcrB transmembrane domain"/>
    <property type="match status" value="1"/>
</dbReference>
<name>A0A0C2IH91_9PEZI</name>
<organism evidence="2 3">
    <name type="scientific">Sporothrix brasiliensis 5110</name>
    <dbReference type="NCBI Taxonomy" id="1398154"/>
    <lineage>
        <taxon>Eukaryota</taxon>
        <taxon>Fungi</taxon>
        <taxon>Dikarya</taxon>
        <taxon>Ascomycota</taxon>
        <taxon>Pezizomycotina</taxon>
        <taxon>Sordariomycetes</taxon>
        <taxon>Sordariomycetidae</taxon>
        <taxon>Ophiostomatales</taxon>
        <taxon>Ophiostomataceae</taxon>
        <taxon>Sporothrix</taxon>
    </lineage>
</organism>
<dbReference type="RefSeq" id="XP_040614405.1">
    <property type="nucleotide sequence ID" value="XM_040767038.1"/>
</dbReference>
<dbReference type="Proteomes" id="UP000031575">
    <property type="component" value="Unassembled WGS sequence"/>
</dbReference>
<reference evidence="2 3" key="1">
    <citation type="journal article" date="2014" name="BMC Genomics">
        <title>Comparative genomics of the major fungal agents of human and animal Sporotrichosis: Sporothrix schenckii and Sporothrix brasiliensis.</title>
        <authorList>
            <person name="Teixeira M.M."/>
            <person name="de Almeida L.G."/>
            <person name="Kubitschek-Barreira P."/>
            <person name="Alves F.L."/>
            <person name="Kioshima E.S."/>
            <person name="Abadio A.K."/>
            <person name="Fernandes L."/>
            <person name="Derengowski L.S."/>
            <person name="Ferreira K.S."/>
            <person name="Souza R.C."/>
            <person name="Ruiz J.C."/>
            <person name="de Andrade N.C."/>
            <person name="Paes H.C."/>
            <person name="Nicola A.M."/>
            <person name="Albuquerque P."/>
            <person name="Gerber A.L."/>
            <person name="Martins V.P."/>
            <person name="Peconick L.D."/>
            <person name="Neto A.V."/>
            <person name="Chaucanez C.B."/>
            <person name="Silva P.A."/>
            <person name="Cunha O.L."/>
            <person name="de Oliveira F.F."/>
            <person name="dos Santos T.C."/>
            <person name="Barros A.L."/>
            <person name="Soares M.A."/>
            <person name="de Oliveira L.M."/>
            <person name="Marini M.M."/>
            <person name="Villalobos-Duno H."/>
            <person name="Cunha M.M."/>
            <person name="de Hoog S."/>
            <person name="da Silveira J.F."/>
            <person name="Henrissat B."/>
            <person name="Nino-Vega G.A."/>
            <person name="Cisalpino P.S."/>
            <person name="Mora-Montes H.M."/>
            <person name="Almeida S.R."/>
            <person name="Stajich J.E."/>
            <person name="Lopes-Bezerra L.M."/>
            <person name="Vasconcelos A.T."/>
            <person name="Felipe M.S."/>
        </authorList>
    </citation>
    <scope>NUCLEOTIDE SEQUENCE [LARGE SCALE GENOMIC DNA]</scope>
    <source>
        <strain evidence="2 3">5110</strain>
    </source>
</reference>
<evidence type="ECO:0000313" key="2">
    <source>
        <dbReference type="EMBL" id="KIH86395.1"/>
    </source>
</evidence>
<sequence length="82" mass="9460">MVNTFYVIFVVAYMGLVLPHLIHRIDRIIDYFRDDETRREVDTRASATQLIFRILLAIVFVVIPFIPGMVFPSLNSIQPAGH</sequence>
<evidence type="ECO:0000313" key="3">
    <source>
        <dbReference type="Proteomes" id="UP000031575"/>
    </source>
</evidence>
<dbReference type="GeneID" id="63681959"/>
<feature type="transmembrane region" description="Helical" evidence="1">
    <location>
        <begin position="46"/>
        <end position="66"/>
    </location>
</feature>
<proteinExistence type="predicted"/>
<accession>A0A0C2IH91</accession>
<keyword evidence="1" id="KW-1133">Transmembrane helix</keyword>
<feature type="transmembrane region" description="Helical" evidence="1">
    <location>
        <begin position="6"/>
        <end position="25"/>
    </location>
</feature>
<dbReference type="HOGENOM" id="CLU_2559809_0_0_1"/>
<evidence type="ECO:0000256" key="1">
    <source>
        <dbReference type="SAM" id="Phobius"/>
    </source>
</evidence>
<protein>
    <submittedName>
        <fullName evidence="2">Uncharacterized protein</fullName>
    </submittedName>
</protein>
<comment type="caution">
    <text evidence="2">The sequence shown here is derived from an EMBL/GenBank/DDBJ whole genome shotgun (WGS) entry which is preliminary data.</text>
</comment>
<dbReference type="VEuPathDB" id="FungiDB:SPBR_08912"/>
<gene>
    <name evidence="2" type="ORF">SPBR_08912</name>
</gene>
<keyword evidence="1" id="KW-0472">Membrane</keyword>
<dbReference type="AlphaFoldDB" id="A0A0C2IH91"/>
<keyword evidence="1" id="KW-0812">Transmembrane</keyword>
<dbReference type="EMBL" id="AWTV01000011">
    <property type="protein sequence ID" value="KIH86395.1"/>
    <property type="molecule type" value="Genomic_DNA"/>
</dbReference>
<keyword evidence="3" id="KW-1185">Reference proteome</keyword>